<comment type="caution">
    <text evidence="2">The sequence shown here is derived from an EMBL/GenBank/DDBJ whole genome shotgun (WGS) entry which is preliminary data.</text>
</comment>
<dbReference type="GO" id="GO:0007018">
    <property type="term" value="P:microtubule-based movement"/>
    <property type="evidence" value="ECO:0007669"/>
    <property type="project" value="InterPro"/>
</dbReference>
<accession>A0AAD9N1P0</accession>
<dbReference type="Proteomes" id="UP001208570">
    <property type="component" value="Unassembled WGS sequence"/>
</dbReference>
<organism evidence="2 3">
    <name type="scientific">Paralvinella palmiformis</name>
    <dbReference type="NCBI Taxonomy" id="53620"/>
    <lineage>
        <taxon>Eukaryota</taxon>
        <taxon>Metazoa</taxon>
        <taxon>Spiralia</taxon>
        <taxon>Lophotrochozoa</taxon>
        <taxon>Annelida</taxon>
        <taxon>Polychaeta</taxon>
        <taxon>Sedentaria</taxon>
        <taxon>Canalipalpata</taxon>
        <taxon>Terebellida</taxon>
        <taxon>Terebelliformia</taxon>
        <taxon>Alvinellidae</taxon>
        <taxon>Paralvinella</taxon>
    </lineage>
</organism>
<dbReference type="GO" id="GO:0030286">
    <property type="term" value="C:dynein complex"/>
    <property type="evidence" value="ECO:0007669"/>
    <property type="project" value="InterPro"/>
</dbReference>
<dbReference type="Pfam" id="PF08393">
    <property type="entry name" value="DHC_N2"/>
    <property type="match status" value="1"/>
</dbReference>
<dbReference type="Gene3D" id="1.20.140.100">
    <property type="entry name" value="Dynein heavy chain, N-terminal domain 2"/>
    <property type="match status" value="1"/>
</dbReference>
<reference evidence="2" key="1">
    <citation type="journal article" date="2023" name="Mol. Biol. Evol.">
        <title>Third-Generation Sequencing Reveals the Adaptive Role of the Epigenome in Three Deep-Sea Polychaetes.</title>
        <authorList>
            <person name="Perez M."/>
            <person name="Aroh O."/>
            <person name="Sun Y."/>
            <person name="Lan Y."/>
            <person name="Juniper S.K."/>
            <person name="Young C.R."/>
            <person name="Angers B."/>
            <person name="Qian P.Y."/>
        </authorList>
    </citation>
    <scope>NUCLEOTIDE SEQUENCE</scope>
    <source>
        <strain evidence="2">P08H-3</strain>
    </source>
</reference>
<feature type="non-terminal residue" evidence="2">
    <location>
        <position position="1"/>
    </location>
</feature>
<gene>
    <name evidence="2" type="ORF">LSH36_380g01060</name>
</gene>
<name>A0AAD9N1P0_9ANNE</name>
<protein>
    <recommendedName>
        <fullName evidence="1">Dynein heavy chain linker domain-containing protein</fullName>
    </recommendedName>
</protein>
<dbReference type="GO" id="GO:0051959">
    <property type="term" value="F:dynein light intermediate chain binding"/>
    <property type="evidence" value="ECO:0007669"/>
    <property type="project" value="InterPro"/>
</dbReference>
<dbReference type="EMBL" id="JAODUP010000380">
    <property type="protein sequence ID" value="KAK2150969.1"/>
    <property type="molecule type" value="Genomic_DNA"/>
</dbReference>
<dbReference type="InterPro" id="IPR013602">
    <property type="entry name" value="Dynein_heavy_linker"/>
</dbReference>
<dbReference type="GO" id="GO:0045505">
    <property type="term" value="F:dynein intermediate chain binding"/>
    <property type="evidence" value="ECO:0007669"/>
    <property type="project" value="InterPro"/>
</dbReference>
<sequence>ELGNILLLTKTSSIFDELENHQVALQAMQSSSAAGSFLDEVIKWQKRLQIIEAVLTKWLEVQEKWAELEEVYGTQEIRNALLHDGNTFALVSRDFKMLMKATEKNPNVLQCCQRKSKTISMWI</sequence>
<keyword evidence="3" id="KW-1185">Reference proteome</keyword>
<evidence type="ECO:0000313" key="2">
    <source>
        <dbReference type="EMBL" id="KAK2150969.1"/>
    </source>
</evidence>
<dbReference type="InterPro" id="IPR026983">
    <property type="entry name" value="DHC"/>
</dbReference>
<dbReference type="PANTHER" id="PTHR46961">
    <property type="entry name" value="DYNEIN HEAVY CHAIN 1, AXONEMAL-LIKE PROTEIN"/>
    <property type="match status" value="1"/>
</dbReference>
<proteinExistence type="predicted"/>
<dbReference type="PANTHER" id="PTHR46961:SF21">
    <property type="entry name" value="LOW QUALITY PROTEIN: DYNEIN BETA CHAIN, FLAGELLAR OUTER ARM-LIKE"/>
    <property type="match status" value="1"/>
</dbReference>
<feature type="domain" description="Dynein heavy chain linker" evidence="1">
    <location>
        <begin position="5"/>
        <end position="115"/>
    </location>
</feature>
<evidence type="ECO:0000259" key="1">
    <source>
        <dbReference type="Pfam" id="PF08393"/>
    </source>
</evidence>
<dbReference type="InterPro" id="IPR042222">
    <property type="entry name" value="Dynein_2_N"/>
</dbReference>
<dbReference type="AlphaFoldDB" id="A0AAD9N1P0"/>
<evidence type="ECO:0000313" key="3">
    <source>
        <dbReference type="Proteomes" id="UP001208570"/>
    </source>
</evidence>